<dbReference type="RefSeq" id="WP_090474266.1">
    <property type="nucleotide sequence ID" value="NZ_LT629710.1"/>
</dbReference>
<sequence length="198" mass="21071">MQVRELAVPGAFEFTPVQHGDERGLFLEWFKVDKLRDAAGHRLELAQANMSVSKAGSLRGIHYADVPPGQAKYVTCAAGAVIDYIIDLRVGSPTFGAVDAVRLDTVDRRAVYLSEGLGHGFLALEDGSTLSYLCSTGYAPGREHAINPLDPALGLPLPTDVEFTLSDKDQAAPTLTEAVAGGLLPTWDACQAYVATLA</sequence>
<dbReference type="GO" id="GO:0008830">
    <property type="term" value="F:dTDP-4-dehydrorhamnose 3,5-epimerase activity"/>
    <property type="evidence" value="ECO:0007669"/>
    <property type="project" value="InterPro"/>
</dbReference>
<feature type="active site" description="Proton donor" evidence="2">
    <location>
        <position position="132"/>
    </location>
</feature>
<dbReference type="CDD" id="cd00438">
    <property type="entry name" value="cupin_RmlC"/>
    <property type="match status" value="1"/>
</dbReference>
<proteinExistence type="inferred from homology"/>
<organism evidence="4 5">
    <name type="scientific">Nakamurella panacisegetis</name>
    <dbReference type="NCBI Taxonomy" id="1090615"/>
    <lineage>
        <taxon>Bacteria</taxon>
        <taxon>Bacillati</taxon>
        <taxon>Actinomycetota</taxon>
        <taxon>Actinomycetes</taxon>
        <taxon>Nakamurellales</taxon>
        <taxon>Nakamurellaceae</taxon>
        <taxon>Nakamurella</taxon>
    </lineage>
</organism>
<dbReference type="GO" id="GO:0005829">
    <property type="term" value="C:cytosol"/>
    <property type="evidence" value="ECO:0007669"/>
    <property type="project" value="TreeGrafter"/>
</dbReference>
<dbReference type="GO" id="GO:0000271">
    <property type="term" value="P:polysaccharide biosynthetic process"/>
    <property type="evidence" value="ECO:0007669"/>
    <property type="project" value="TreeGrafter"/>
</dbReference>
<dbReference type="InterPro" id="IPR014710">
    <property type="entry name" value="RmlC-like_jellyroll"/>
</dbReference>
<dbReference type="Proteomes" id="UP000198741">
    <property type="component" value="Chromosome I"/>
</dbReference>
<dbReference type="AlphaFoldDB" id="A0A1H0I4I5"/>
<evidence type="ECO:0000256" key="3">
    <source>
        <dbReference type="PIRSR" id="PIRSR600888-3"/>
    </source>
</evidence>
<feature type="site" description="Participates in a stacking interaction with the thymidine ring of dTDP-4-oxo-6-deoxyglucose" evidence="3">
    <location>
        <position position="138"/>
    </location>
</feature>
<dbReference type="SUPFAM" id="SSF51182">
    <property type="entry name" value="RmlC-like cupins"/>
    <property type="match status" value="1"/>
</dbReference>
<keyword evidence="5" id="KW-1185">Reference proteome</keyword>
<evidence type="ECO:0000256" key="2">
    <source>
        <dbReference type="PIRSR" id="PIRSR600888-1"/>
    </source>
</evidence>
<accession>A0A1H0I4I5</accession>
<dbReference type="Pfam" id="PF00908">
    <property type="entry name" value="dTDP_sugar_isom"/>
    <property type="match status" value="1"/>
</dbReference>
<dbReference type="PANTHER" id="PTHR21047:SF2">
    <property type="entry name" value="THYMIDINE DIPHOSPHO-4-KETO-RHAMNOSE 3,5-EPIMERASE"/>
    <property type="match status" value="1"/>
</dbReference>
<dbReference type="STRING" id="1090615.SAMN04515671_0353"/>
<dbReference type="EMBL" id="LT629710">
    <property type="protein sequence ID" value="SDO26299.1"/>
    <property type="molecule type" value="Genomic_DNA"/>
</dbReference>
<gene>
    <name evidence="4" type="ORF">SAMN04515671_0353</name>
</gene>
<evidence type="ECO:0000313" key="4">
    <source>
        <dbReference type="EMBL" id="SDO26299.1"/>
    </source>
</evidence>
<dbReference type="PANTHER" id="PTHR21047">
    <property type="entry name" value="DTDP-6-DEOXY-D-GLUCOSE-3,5 EPIMERASE"/>
    <property type="match status" value="1"/>
</dbReference>
<reference evidence="4 5" key="1">
    <citation type="submission" date="2016-10" db="EMBL/GenBank/DDBJ databases">
        <authorList>
            <person name="de Groot N.N."/>
        </authorList>
    </citation>
    <scope>NUCLEOTIDE SEQUENCE [LARGE SCALE GENOMIC DNA]</scope>
    <source>
        <strain evidence="5">P4-7,KCTC 19426,CECT 7604</strain>
    </source>
</reference>
<comment type="similarity">
    <text evidence="1">Belongs to the dTDP-4-dehydrorhamnose 3,5-epimerase family.</text>
</comment>
<name>A0A1H0I4I5_9ACTN</name>
<evidence type="ECO:0000313" key="5">
    <source>
        <dbReference type="Proteomes" id="UP000198741"/>
    </source>
</evidence>
<dbReference type="Gene3D" id="2.60.120.10">
    <property type="entry name" value="Jelly Rolls"/>
    <property type="match status" value="1"/>
</dbReference>
<dbReference type="InterPro" id="IPR000888">
    <property type="entry name" value="RmlC-like"/>
</dbReference>
<dbReference type="OrthoDB" id="9800680at2"/>
<protein>
    <submittedName>
        <fullName evidence="4">dTDP-4-dehydrorhamnose 3,5-epimerase</fullName>
    </submittedName>
</protein>
<dbReference type="GO" id="GO:0019305">
    <property type="term" value="P:dTDP-rhamnose biosynthetic process"/>
    <property type="evidence" value="ECO:0007669"/>
    <property type="project" value="TreeGrafter"/>
</dbReference>
<feature type="active site" description="Proton acceptor" evidence="2">
    <location>
        <position position="62"/>
    </location>
</feature>
<evidence type="ECO:0000256" key="1">
    <source>
        <dbReference type="ARBA" id="ARBA00010154"/>
    </source>
</evidence>
<dbReference type="InterPro" id="IPR011051">
    <property type="entry name" value="RmlC_Cupin_sf"/>
</dbReference>